<dbReference type="EMBL" id="MU006097">
    <property type="protein sequence ID" value="KAF2838022.1"/>
    <property type="molecule type" value="Genomic_DNA"/>
</dbReference>
<dbReference type="AlphaFoldDB" id="A0A9P4S8I5"/>
<evidence type="ECO:0000313" key="2">
    <source>
        <dbReference type="Proteomes" id="UP000799429"/>
    </source>
</evidence>
<gene>
    <name evidence="1" type="ORF">M501DRAFT_849737</name>
</gene>
<accession>A0A9P4S8I5</accession>
<dbReference type="Proteomes" id="UP000799429">
    <property type="component" value="Unassembled WGS sequence"/>
</dbReference>
<proteinExistence type="predicted"/>
<evidence type="ECO:0000313" key="1">
    <source>
        <dbReference type="EMBL" id="KAF2838022.1"/>
    </source>
</evidence>
<protein>
    <submittedName>
        <fullName evidence="1">Uncharacterized protein</fullName>
    </submittedName>
</protein>
<organism evidence="1 2">
    <name type="scientific">Patellaria atrata CBS 101060</name>
    <dbReference type="NCBI Taxonomy" id="1346257"/>
    <lineage>
        <taxon>Eukaryota</taxon>
        <taxon>Fungi</taxon>
        <taxon>Dikarya</taxon>
        <taxon>Ascomycota</taxon>
        <taxon>Pezizomycotina</taxon>
        <taxon>Dothideomycetes</taxon>
        <taxon>Dothideomycetes incertae sedis</taxon>
        <taxon>Patellariales</taxon>
        <taxon>Patellariaceae</taxon>
        <taxon>Patellaria</taxon>
    </lineage>
</organism>
<name>A0A9P4S8I5_9PEZI</name>
<reference evidence="1" key="1">
    <citation type="journal article" date="2020" name="Stud. Mycol.">
        <title>101 Dothideomycetes genomes: a test case for predicting lifestyles and emergence of pathogens.</title>
        <authorList>
            <person name="Haridas S."/>
            <person name="Albert R."/>
            <person name="Binder M."/>
            <person name="Bloem J."/>
            <person name="Labutti K."/>
            <person name="Salamov A."/>
            <person name="Andreopoulos B."/>
            <person name="Baker S."/>
            <person name="Barry K."/>
            <person name="Bills G."/>
            <person name="Bluhm B."/>
            <person name="Cannon C."/>
            <person name="Castanera R."/>
            <person name="Culley D."/>
            <person name="Daum C."/>
            <person name="Ezra D."/>
            <person name="Gonzalez J."/>
            <person name="Henrissat B."/>
            <person name="Kuo A."/>
            <person name="Liang C."/>
            <person name="Lipzen A."/>
            <person name="Lutzoni F."/>
            <person name="Magnuson J."/>
            <person name="Mondo S."/>
            <person name="Nolan M."/>
            <person name="Ohm R."/>
            <person name="Pangilinan J."/>
            <person name="Park H.-J."/>
            <person name="Ramirez L."/>
            <person name="Alfaro M."/>
            <person name="Sun H."/>
            <person name="Tritt A."/>
            <person name="Yoshinaga Y."/>
            <person name="Zwiers L.-H."/>
            <person name="Turgeon B."/>
            <person name="Goodwin S."/>
            <person name="Spatafora J."/>
            <person name="Crous P."/>
            <person name="Grigoriev I."/>
        </authorList>
    </citation>
    <scope>NUCLEOTIDE SEQUENCE</scope>
    <source>
        <strain evidence="1">CBS 101060</strain>
    </source>
</reference>
<sequence>MSFMRLRILVISELDRIGASTSARVRIPESRKSEILLLWPYYFLTLCSAVQYSIRFYDLGYNRLIVNPHGPAVLIIIGYNSSDKVRYRTLLEVV</sequence>
<comment type="caution">
    <text evidence="1">The sequence shown here is derived from an EMBL/GenBank/DDBJ whole genome shotgun (WGS) entry which is preliminary data.</text>
</comment>
<keyword evidence="2" id="KW-1185">Reference proteome</keyword>